<sequence length="170" mass="18640">MAKAPCSRSNAQLGNGIAPLTEFHQRGLRVGLGTDSLASNYSLDMFDEMRAGLLLQRGMTRQVEGLSAETFLRMATIEGARAISMEDKIGSIARGKRADLIGVDLSHIPSFSNLYAALIFNTNPGNVVFSMINGQIVMEKGQLKGIDGDEIVKREDRARRKLTKVRQDNE</sequence>
<evidence type="ECO:0000259" key="2">
    <source>
        <dbReference type="Pfam" id="PF01979"/>
    </source>
</evidence>
<dbReference type="AlphaFoldDB" id="A0A6V8PX62"/>
<dbReference type="InterPro" id="IPR050287">
    <property type="entry name" value="MTA/SAH_deaminase"/>
</dbReference>
<dbReference type="PANTHER" id="PTHR43794">
    <property type="entry name" value="AMINOHYDROLASE SSNA-RELATED"/>
    <property type="match status" value="1"/>
</dbReference>
<feature type="domain" description="Amidohydrolase-related" evidence="2">
    <location>
        <begin position="6"/>
        <end position="137"/>
    </location>
</feature>
<dbReference type="Gene3D" id="2.30.40.10">
    <property type="entry name" value="Urease, subunit C, domain 1"/>
    <property type="match status" value="1"/>
</dbReference>
<dbReference type="Proteomes" id="UP000576480">
    <property type="component" value="Unassembled WGS sequence"/>
</dbReference>
<evidence type="ECO:0000313" key="3">
    <source>
        <dbReference type="EMBL" id="GFP35686.1"/>
    </source>
</evidence>
<keyword evidence="1" id="KW-0378">Hydrolase</keyword>
<dbReference type="EMBL" id="BLSB01000175">
    <property type="protein sequence ID" value="GFP35686.1"/>
    <property type="molecule type" value="Genomic_DNA"/>
</dbReference>
<evidence type="ECO:0000313" key="4">
    <source>
        <dbReference type="Proteomes" id="UP000576480"/>
    </source>
</evidence>
<organism evidence="3 4">
    <name type="scientific">Candidatus Hakubella thermalkaliphila</name>
    <dbReference type="NCBI Taxonomy" id="2754717"/>
    <lineage>
        <taxon>Bacteria</taxon>
        <taxon>Bacillati</taxon>
        <taxon>Actinomycetota</taxon>
        <taxon>Actinomycetota incertae sedis</taxon>
        <taxon>Candidatus Hakubellales</taxon>
        <taxon>Candidatus Hakubellaceae</taxon>
        <taxon>Candidatus Hakubella</taxon>
    </lineage>
</organism>
<proteinExistence type="predicted"/>
<dbReference type="InterPro" id="IPR006680">
    <property type="entry name" value="Amidohydro-rel"/>
</dbReference>
<protein>
    <submittedName>
        <fullName evidence="3">5-methylthioadenosine/S-adenosylhomocysteine deaminase</fullName>
    </submittedName>
</protein>
<dbReference type="SUPFAM" id="SSF51338">
    <property type="entry name" value="Composite domain of metallo-dependent hydrolases"/>
    <property type="match status" value="1"/>
</dbReference>
<gene>
    <name evidence="3" type="ORF">HKBW3S43_01475</name>
</gene>
<dbReference type="InterPro" id="IPR032466">
    <property type="entry name" value="Metal_Hydrolase"/>
</dbReference>
<comment type="caution">
    <text evidence="3">The sequence shown here is derived from an EMBL/GenBank/DDBJ whole genome shotgun (WGS) entry which is preliminary data.</text>
</comment>
<dbReference type="Pfam" id="PF01979">
    <property type="entry name" value="Amidohydro_1"/>
    <property type="match status" value="1"/>
</dbReference>
<dbReference type="SUPFAM" id="SSF51556">
    <property type="entry name" value="Metallo-dependent hydrolases"/>
    <property type="match status" value="1"/>
</dbReference>
<dbReference type="GO" id="GO:0016810">
    <property type="term" value="F:hydrolase activity, acting on carbon-nitrogen (but not peptide) bonds"/>
    <property type="evidence" value="ECO:0007669"/>
    <property type="project" value="InterPro"/>
</dbReference>
<evidence type="ECO:0000256" key="1">
    <source>
        <dbReference type="ARBA" id="ARBA00022801"/>
    </source>
</evidence>
<dbReference type="RefSeq" id="WP_176230221.1">
    <property type="nucleotide sequence ID" value="NZ_BLSB01000175.1"/>
</dbReference>
<dbReference type="InterPro" id="IPR011059">
    <property type="entry name" value="Metal-dep_hydrolase_composite"/>
</dbReference>
<name>A0A6V8PX62_9ACTN</name>
<dbReference type="Gene3D" id="3.20.20.140">
    <property type="entry name" value="Metal-dependent hydrolases"/>
    <property type="match status" value="1"/>
</dbReference>
<accession>A0A6V8PX62</accession>
<dbReference type="PANTHER" id="PTHR43794:SF11">
    <property type="entry name" value="AMIDOHYDROLASE-RELATED DOMAIN-CONTAINING PROTEIN"/>
    <property type="match status" value="1"/>
</dbReference>
<reference evidence="3 4" key="1">
    <citation type="journal article" date="2020" name="Front. Microbiol.">
        <title>Single-cell genomics of novel Actinobacteria with the Wood-Ljungdahl pathway discovered in a serpentinizing system.</title>
        <authorList>
            <person name="Merino N."/>
            <person name="Kawai M."/>
            <person name="Boyd E.S."/>
            <person name="Colman D.R."/>
            <person name="McGlynn S.E."/>
            <person name="Nealson K.H."/>
            <person name="Kurokawa K."/>
            <person name="Hongoh Y."/>
        </authorList>
    </citation>
    <scope>NUCLEOTIDE SEQUENCE [LARGE SCALE GENOMIC DNA]</scope>
    <source>
        <strain evidence="3 4">S43</strain>
    </source>
</reference>